<dbReference type="SFLD" id="SFLDS00003">
    <property type="entry name" value="Haloacid_Dehalogenase"/>
    <property type="match status" value="1"/>
</dbReference>
<dbReference type="EMBL" id="SMGO01000003">
    <property type="protein sequence ID" value="TCK80675.1"/>
    <property type="molecule type" value="Genomic_DNA"/>
</dbReference>
<dbReference type="PANTHER" id="PTHR43611:SF3">
    <property type="entry name" value="FLAVIN MONONUCLEOTIDE HYDROLASE 1, CHLOROPLATIC"/>
    <property type="match status" value="1"/>
</dbReference>
<dbReference type="GO" id="GO:0016787">
    <property type="term" value="F:hydrolase activity"/>
    <property type="evidence" value="ECO:0007669"/>
    <property type="project" value="UniProtKB-KW"/>
</dbReference>
<evidence type="ECO:0000313" key="1">
    <source>
        <dbReference type="EMBL" id="TCK80675.1"/>
    </source>
</evidence>
<organism evidence="1 2">
    <name type="scientific">Albibacterium bauzanense</name>
    <dbReference type="NCBI Taxonomy" id="653929"/>
    <lineage>
        <taxon>Bacteria</taxon>
        <taxon>Pseudomonadati</taxon>
        <taxon>Bacteroidota</taxon>
        <taxon>Sphingobacteriia</taxon>
        <taxon>Sphingobacteriales</taxon>
        <taxon>Sphingobacteriaceae</taxon>
        <taxon>Albibacterium</taxon>
    </lineage>
</organism>
<dbReference type="InterPro" id="IPR023198">
    <property type="entry name" value="PGP-like_dom2"/>
</dbReference>
<keyword evidence="1" id="KW-0378">Hydrolase</keyword>
<name>A0A4R1LPC4_9SPHI</name>
<dbReference type="RefSeq" id="WP_132225227.1">
    <property type="nucleotide sequence ID" value="NZ_SMGO01000003.1"/>
</dbReference>
<dbReference type="SFLD" id="SFLDG01129">
    <property type="entry name" value="C1.5:_HAD__Beta-PGM__Phosphata"/>
    <property type="match status" value="1"/>
</dbReference>
<protein>
    <submittedName>
        <fullName evidence="1">Putative hydrolase of the HAD superfamily</fullName>
    </submittedName>
</protein>
<comment type="caution">
    <text evidence="1">The sequence shown here is derived from an EMBL/GenBank/DDBJ whole genome shotgun (WGS) entry which is preliminary data.</text>
</comment>
<dbReference type="Gene3D" id="3.40.50.1000">
    <property type="entry name" value="HAD superfamily/HAD-like"/>
    <property type="match status" value="1"/>
</dbReference>
<dbReference type="InterPro" id="IPR006439">
    <property type="entry name" value="HAD-SF_hydro_IA"/>
</dbReference>
<dbReference type="InterPro" id="IPR023214">
    <property type="entry name" value="HAD_sf"/>
</dbReference>
<dbReference type="NCBIfam" id="TIGR01509">
    <property type="entry name" value="HAD-SF-IA-v3"/>
    <property type="match status" value="1"/>
</dbReference>
<keyword evidence="2" id="KW-1185">Reference proteome</keyword>
<sequence>MNVLSPRVIFLDVGGVLLNNAWGHESRTVFCQNFNLNYKEFEVLHQFVFNLYEIGKISLDEYIETTVFNHPRTFDKEEVREFMFSQSVLLPNMLQWLIEWKAKYKIPVFSLNNEGKELNNYRIEKFGLHRCFDGFISSCEVGMRKPDPEMYKLARGIVQMQPHECAYFDDRIMLVNAAAKHGIHSFHHQDFESTKKIFDSFTIQSHNE</sequence>
<reference evidence="1 2" key="1">
    <citation type="submission" date="2019-03" db="EMBL/GenBank/DDBJ databases">
        <title>Genomic Encyclopedia of Archaeal and Bacterial Type Strains, Phase II (KMG-II): from individual species to whole genera.</title>
        <authorList>
            <person name="Goeker M."/>
        </authorList>
    </citation>
    <scope>NUCLEOTIDE SEQUENCE [LARGE SCALE GENOMIC DNA]</scope>
    <source>
        <strain evidence="1 2">DSM 22554</strain>
    </source>
</reference>
<dbReference type="AlphaFoldDB" id="A0A4R1LPC4"/>
<dbReference type="PANTHER" id="PTHR43611">
    <property type="entry name" value="ALPHA-D-GLUCOSE 1-PHOSPHATE PHOSPHATASE"/>
    <property type="match status" value="1"/>
</dbReference>
<dbReference type="Pfam" id="PF00702">
    <property type="entry name" value="Hydrolase"/>
    <property type="match status" value="1"/>
</dbReference>
<gene>
    <name evidence="1" type="ORF">C8N28_2420</name>
</gene>
<dbReference type="SUPFAM" id="SSF56784">
    <property type="entry name" value="HAD-like"/>
    <property type="match status" value="1"/>
</dbReference>
<dbReference type="InterPro" id="IPR036412">
    <property type="entry name" value="HAD-like_sf"/>
</dbReference>
<proteinExistence type="predicted"/>
<evidence type="ECO:0000313" key="2">
    <source>
        <dbReference type="Proteomes" id="UP000294616"/>
    </source>
</evidence>
<accession>A0A4R1LPC4</accession>
<dbReference type="Gene3D" id="1.10.150.240">
    <property type="entry name" value="Putative phosphatase, domain 2"/>
    <property type="match status" value="1"/>
</dbReference>
<dbReference type="OrthoDB" id="9797415at2"/>
<dbReference type="Proteomes" id="UP000294616">
    <property type="component" value="Unassembled WGS sequence"/>
</dbReference>